<keyword evidence="1" id="KW-1133">Transmembrane helix</keyword>
<gene>
    <name evidence="3" type="ORF">TeGR_g7433</name>
</gene>
<feature type="chain" id="PRO_5045243203" evidence="2">
    <location>
        <begin position="24"/>
        <end position="387"/>
    </location>
</feature>
<dbReference type="Proteomes" id="UP001165060">
    <property type="component" value="Unassembled WGS sequence"/>
</dbReference>
<name>A0ABQ6N4B9_9STRA</name>
<feature type="transmembrane region" description="Helical" evidence="1">
    <location>
        <begin position="365"/>
        <end position="386"/>
    </location>
</feature>
<evidence type="ECO:0000313" key="4">
    <source>
        <dbReference type="Proteomes" id="UP001165060"/>
    </source>
</evidence>
<evidence type="ECO:0000256" key="2">
    <source>
        <dbReference type="SAM" id="SignalP"/>
    </source>
</evidence>
<protein>
    <submittedName>
        <fullName evidence="3">Uncharacterized protein</fullName>
    </submittedName>
</protein>
<proteinExistence type="predicted"/>
<feature type="transmembrane region" description="Helical" evidence="1">
    <location>
        <begin position="297"/>
        <end position="319"/>
    </location>
</feature>
<reference evidence="3 4" key="1">
    <citation type="journal article" date="2023" name="Commun. Biol.">
        <title>Genome analysis of Parmales, the sister group of diatoms, reveals the evolutionary specialization of diatoms from phago-mixotrophs to photoautotrophs.</title>
        <authorList>
            <person name="Ban H."/>
            <person name="Sato S."/>
            <person name="Yoshikawa S."/>
            <person name="Yamada K."/>
            <person name="Nakamura Y."/>
            <person name="Ichinomiya M."/>
            <person name="Sato N."/>
            <person name="Blanc-Mathieu R."/>
            <person name="Endo H."/>
            <person name="Kuwata A."/>
            <person name="Ogata H."/>
        </authorList>
    </citation>
    <scope>NUCLEOTIDE SEQUENCE [LARGE SCALE GENOMIC DNA]</scope>
</reference>
<organism evidence="3 4">
    <name type="scientific">Tetraparma gracilis</name>
    <dbReference type="NCBI Taxonomy" id="2962635"/>
    <lineage>
        <taxon>Eukaryota</taxon>
        <taxon>Sar</taxon>
        <taxon>Stramenopiles</taxon>
        <taxon>Ochrophyta</taxon>
        <taxon>Bolidophyceae</taxon>
        <taxon>Parmales</taxon>
        <taxon>Triparmaceae</taxon>
        <taxon>Tetraparma</taxon>
    </lineage>
</organism>
<feature type="transmembrane region" description="Helical" evidence="1">
    <location>
        <begin position="151"/>
        <end position="171"/>
    </location>
</feature>
<feature type="transmembrane region" description="Helical" evidence="1">
    <location>
        <begin position="63"/>
        <end position="83"/>
    </location>
</feature>
<comment type="caution">
    <text evidence="3">The sequence shown here is derived from an EMBL/GenBank/DDBJ whole genome shotgun (WGS) entry which is preliminary data.</text>
</comment>
<feature type="transmembrane region" description="Helical" evidence="1">
    <location>
        <begin position="248"/>
        <end position="277"/>
    </location>
</feature>
<feature type="transmembrane region" description="Helical" evidence="1">
    <location>
        <begin position="90"/>
        <end position="111"/>
    </location>
</feature>
<evidence type="ECO:0000313" key="3">
    <source>
        <dbReference type="EMBL" id="GMI39383.1"/>
    </source>
</evidence>
<feature type="transmembrane region" description="Helical" evidence="1">
    <location>
        <begin position="331"/>
        <end position="353"/>
    </location>
</feature>
<keyword evidence="1" id="KW-0812">Transmembrane</keyword>
<evidence type="ECO:0000256" key="1">
    <source>
        <dbReference type="SAM" id="Phobius"/>
    </source>
</evidence>
<keyword evidence="1" id="KW-0472">Membrane</keyword>
<feature type="transmembrane region" description="Helical" evidence="1">
    <location>
        <begin position="117"/>
        <end position="139"/>
    </location>
</feature>
<dbReference type="EMBL" id="BRYB01003602">
    <property type="protein sequence ID" value="GMI39383.1"/>
    <property type="molecule type" value="Genomic_DNA"/>
</dbReference>
<keyword evidence="2" id="KW-0732">Signal</keyword>
<accession>A0ABQ6N4B9</accession>
<feature type="signal peptide" evidence="2">
    <location>
        <begin position="1"/>
        <end position="23"/>
    </location>
</feature>
<sequence>MSISAGPFFGGVLLTLLAGVLNGGWNVCVKASAPPAVRAISAPGEEHPYKFSHAWCLGMFHAAWFNLAACTIMLGPGTVGGVVEAAASKDLFLIVFFSFLWGLGTFGFGLAIQIAGIGMGTTLTMSVIVVVGTLLPLFLDVSDKLLTNSGLCIVLGLLVCSASFVFASVALNRKDRDEAELEGKRGDVEGGGAVVAPEGVIVKPAEEEEPPSTMYKVVVCVVTGLLCTPLQFAFVFSEDMRTAAEDDYGVAPALSVAITFVFAITICGGTNALIALFQLHRGGDMDALWKNERRGVYFLKTFAFIALPWVSQSFLYGLSASALLGEQMGPAIGWPVLIVTTNTTGLIIGWKLLGEWNVAKEDTLRMIKCAVASSVLGLAIIAAGGFA</sequence>
<keyword evidence="4" id="KW-1185">Reference proteome</keyword>